<evidence type="ECO:0008006" key="3">
    <source>
        <dbReference type="Google" id="ProtNLM"/>
    </source>
</evidence>
<dbReference type="EMBL" id="JAKEIP010000010">
    <property type="protein sequence ID" value="MCF1592895.1"/>
    <property type="molecule type" value="Genomic_DNA"/>
</dbReference>
<protein>
    <recommendedName>
        <fullName evidence="3">DUF4034 domain-containing protein</fullName>
    </recommendedName>
</protein>
<keyword evidence="2" id="KW-1185">Reference proteome</keyword>
<dbReference type="RefSeq" id="WP_234761235.1">
    <property type="nucleotide sequence ID" value="NZ_JAKEIP010000010.1"/>
</dbReference>
<accession>A0A9X1PUS8</accession>
<dbReference type="Proteomes" id="UP001139384">
    <property type="component" value="Unassembled WGS sequence"/>
</dbReference>
<evidence type="ECO:0000313" key="1">
    <source>
        <dbReference type="EMBL" id="MCF1592895.1"/>
    </source>
</evidence>
<dbReference type="AlphaFoldDB" id="A0A9X1PUS8"/>
<reference evidence="1" key="1">
    <citation type="submission" date="2022-01" db="EMBL/GenBank/DDBJ databases">
        <title>Draft Genome Sequences of Seven Type Strains of the Genus Streptomyces.</title>
        <authorList>
            <person name="Aziz S."/>
            <person name="Coretto E."/>
            <person name="Chronakova A."/>
            <person name="Sproer C."/>
            <person name="Huber K."/>
            <person name="Nouioui I."/>
            <person name="Gross H."/>
        </authorList>
    </citation>
    <scope>NUCLEOTIDE SEQUENCE</scope>
    <source>
        <strain evidence="1">DSM 103493</strain>
    </source>
</reference>
<name>A0A9X1PUS8_STRM4</name>
<proteinExistence type="predicted"/>
<comment type="caution">
    <text evidence="1">The sequence shown here is derived from an EMBL/GenBank/DDBJ whole genome shotgun (WGS) entry which is preliminary data.</text>
</comment>
<organism evidence="1 2">
    <name type="scientific">Streptomyces muensis</name>
    <dbReference type="NCBI Taxonomy" id="1077944"/>
    <lineage>
        <taxon>Bacteria</taxon>
        <taxon>Bacillati</taxon>
        <taxon>Actinomycetota</taxon>
        <taxon>Actinomycetes</taxon>
        <taxon>Kitasatosporales</taxon>
        <taxon>Streptomycetaceae</taxon>
        <taxon>Streptomyces</taxon>
    </lineage>
</organism>
<evidence type="ECO:0000313" key="2">
    <source>
        <dbReference type="Proteomes" id="UP001139384"/>
    </source>
</evidence>
<sequence>MTPGSKTFTPEFDVTLGDQGLARAREDITIGRWQGLPGLLQATGYDWDRRTHRIRLLAHAAAGTTVAEEWHTAQPHTPDALVLRAATEVMRCFNLAVAAGNAGDVGQDRRDTAVRSCLRAADAYPHDPVPWVSLLTIARLYPGGHPLVNRWWQELQFRHQDNREAHNQMLRHLSARWHGSHGTMYDFARDVASNTPDGSPLAVLLQVARAEEYRYRLDHEGDMALFLRQHWKSDLAVAETRRTWNSWIVNWDGVDRAQDVADLNHLLHAACEGGLHSEAAHLFELVDGRATPVPWSYFGDPAAVITKWHRTVLRRTRAGREAQA</sequence>
<gene>
    <name evidence="1" type="ORF">L0P92_04825</name>
</gene>